<keyword evidence="4" id="KW-1185">Reference proteome</keyword>
<dbReference type="AlphaFoldDB" id="A0A9W6IZZ9"/>
<dbReference type="CDD" id="cd06193">
    <property type="entry name" value="siderophore_interacting"/>
    <property type="match status" value="1"/>
</dbReference>
<dbReference type="GO" id="GO:0016491">
    <property type="term" value="F:oxidoreductase activity"/>
    <property type="evidence" value="ECO:0007669"/>
    <property type="project" value="InterPro"/>
</dbReference>
<dbReference type="Gene3D" id="3.40.50.80">
    <property type="entry name" value="Nucleotide-binding domain of ferredoxin-NADP reductase (FNR) module"/>
    <property type="match status" value="1"/>
</dbReference>
<comment type="similarity">
    <text evidence="1">Belongs to the SIP oxidoreductase family.</text>
</comment>
<proteinExistence type="inferred from homology"/>
<dbReference type="PANTHER" id="PTHR30157">
    <property type="entry name" value="FERRIC REDUCTASE, NADPH-DEPENDENT"/>
    <property type="match status" value="1"/>
</dbReference>
<dbReference type="Proteomes" id="UP001143372">
    <property type="component" value="Unassembled WGS sequence"/>
</dbReference>
<evidence type="ECO:0000313" key="4">
    <source>
        <dbReference type="Proteomes" id="UP001143372"/>
    </source>
</evidence>
<dbReference type="EMBL" id="BSFI01000002">
    <property type="protein sequence ID" value="GLK66934.1"/>
    <property type="molecule type" value="Genomic_DNA"/>
</dbReference>
<dbReference type="InterPro" id="IPR014543">
    <property type="entry name" value="UCP028291"/>
</dbReference>
<sequence length="356" mass="38818">MTRLVSEADIALDDPSALASALIGHMLEHDVVCETRDACTFADLGIGSGVLEPTETVLKIRVEAADLGALESLRLFISSHVLEFADEPEPAIVWRGNLTNGPTLANFREVRLKSAVDLTPRMKRLTFAGDDVARFASDEEIHVRLYFPPAGLAVPEWPRPGDDGRIVWPAEERRPAVRYYTVRRVDLDVGEIEIDFLMHEDAGPGAAFAAEAVSGALCGMAGPVGRMAPQASWTLLAGDETALPAIARMLERMPPDARGLALIEVQDATDELPLAAPSGMDLRWLHRAPAHAGETSLLLDAIRAAPMPAAEDVYAWVACEFGSAKEIRQYLRSERGLARDRHQVVGYWEREPSRAA</sequence>
<dbReference type="InterPro" id="IPR039261">
    <property type="entry name" value="FNR_nucleotide-bd"/>
</dbReference>
<feature type="domain" description="FAD-binding FR-type" evidence="2">
    <location>
        <begin position="105"/>
        <end position="230"/>
    </location>
</feature>
<comment type="caution">
    <text evidence="3">The sequence shown here is derived from an EMBL/GenBank/DDBJ whole genome shotgun (WGS) entry which is preliminary data.</text>
</comment>
<evidence type="ECO:0000256" key="1">
    <source>
        <dbReference type="ARBA" id="ARBA00035644"/>
    </source>
</evidence>
<gene>
    <name evidence="3" type="ORF">GCM10008179_05720</name>
</gene>
<reference evidence="3" key="2">
    <citation type="submission" date="2023-01" db="EMBL/GenBank/DDBJ databases">
        <authorList>
            <person name="Sun Q."/>
            <person name="Evtushenko L."/>
        </authorList>
    </citation>
    <scope>NUCLEOTIDE SEQUENCE</scope>
    <source>
        <strain evidence="3">VKM B-2347</strain>
    </source>
</reference>
<dbReference type="Pfam" id="PF09981">
    <property type="entry name" value="DUF2218"/>
    <property type="match status" value="1"/>
</dbReference>
<dbReference type="Pfam" id="PF04954">
    <property type="entry name" value="SIP"/>
    <property type="match status" value="1"/>
</dbReference>
<dbReference type="Pfam" id="PF08021">
    <property type="entry name" value="FAD_binding_9"/>
    <property type="match status" value="1"/>
</dbReference>
<dbReference type="PROSITE" id="PS51384">
    <property type="entry name" value="FAD_FR"/>
    <property type="match status" value="1"/>
</dbReference>
<evidence type="ECO:0000259" key="2">
    <source>
        <dbReference type="PROSITE" id="PS51384"/>
    </source>
</evidence>
<organism evidence="3 4">
    <name type="scientific">Hansschlegelia plantiphila</name>
    <dbReference type="NCBI Taxonomy" id="374655"/>
    <lineage>
        <taxon>Bacteria</taxon>
        <taxon>Pseudomonadati</taxon>
        <taxon>Pseudomonadota</taxon>
        <taxon>Alphaproteobacteria</taxon>
        <taxon>Hyphomicrobiales</taxon>
        <taxon>Methylopilaceae</taxon>
        <taxon>Hansschlegelia</taxon>
    </lineage>
</organism>
<dbReference type="InterPro" id="IPR017938">
    <property type="entry name" value="Riboflavin_synthase-like_b-brl"/>
</dbReference>
<dbReference type="Gene3D" id="3.30.310.50">
    <property type="entry name" value="Alpha-D-phosphohexomutase, C-terminal domain"/>
    <property type="match status" value="1"/>
</dbReference>
<dbReference type="RefSeq" id="WP_271167191.1">
    <property type="nucleotide sequence ID" value="NZ_BSFI01000002.1"/>
</dbReference>
<dbReference type="InterPro" id="IPR039374">
    <property type="entry name" value="SIP_fam"/>
</dbReference>
<dbReference type="SUPFAM" id="SSF63380">
    <property type="entry name" value="Riboflavin synthase domain-like"/>
    <property type="match status" value="1"/>
</dbReference>
<reference evidence="3" key="1">
    <citation type="journal article" date="2014" name="Int. J. Syst. Evol. Microbiol.">
        <title>Complete genome sequence of Corynebacterium casei LMG S-19264T (=DSM 44701T), isolated from a smear-ripened cheese.</title>
        <authorList>
            <consortium name="US DOE Joint Genome Institute (JGI-PGF)"/>
            <person name="Walter F."/>
            <person name="Albersmeier A."/>
            <person name="Kalinowski J."/>
            <person name="Ruckert C."/>
        </authorList>
    </citation>
    <scope>NUCLEOTIDE SEQUENCE</scope>
    <source>
        <strain evidence="3">VKM B-2347</strain>
    </source>
</reference>
<dbReference type="InterPro" id="IPR017927">
    <property type="entry name" value="FAD-bd_FR_type"/>
</dbReference>
<protein>
    <submittedName>
        <fullName evidence="3">NADPH-dependent ferric siderophore reductase</fullName>
    </submittedName>
</protein>
<dbReference type="Gene3D" id="2.40.30.10">
    <property type="entry name" value="Translation factors"/>
    <property type="match status" value="1"/>
</dbReference>
<dbReference type="InterPro" id="IPR013113">
    <property type="entry name" value="SIP_FAD-bd"/>
</dbReference>
<accession>A0A9W6IZZ9</accession>
<evidence type="ECO:0000313" key="3">
    <source>
        <dbReference type="EMBL" id="GLK66934.1"/>
    </source>
</evidence>
<name>A0A9W6IZZ9_9HYPH</name>
<dbReference type="PANTHER" id="PTHR30157:SF0">
    <property type="entry name" value="NADPH-DEPENDENT FERRIC-CHELATE REDUCTASE"/>
    <property type="match status" value="1"/>
</dbReference>
<dbReference type="InterPro" id="IPR007037">
    <property type="entry name" value="SIP_rossman_dom"/>
</dbReference>